<evidence type="ECO:0000256" key="4">
    <source>
        <dbReference type="ARBA" id="ARBA00022898"/>
    </source>
</evidence>
<evidence type="ECO:0000256" key="8">
    <source>
        <dbReference type="HAMAP-Rule" id="MF_00423"/>
    </source>
</evidence>
<dbReference type="PANTHER" id="PTHR32328">
    <property type="entry name" value="L-SERYL-TRNA(SEC) SELENIUM TRANSFERASE"/>
    <property type="match status" value="1"/>
</dbReference>
<dbReference type="EMBL" id="JARYZI010000005">
    <property type="protein sequence ID" value="MDH8678379.1"/>
    <property type="molecule type" value="Genomic_DNA"/>
</dbReference>
<comment type="caution">
    <text evidence="9">The sequence shown here is derived from an EMBL/GenBank/DDBJ whole genome shotgun (WGS) entry which is preliminary data.</text>
</comment>
<dbReference type="Gene3D" id="3.90.1150.180">
    <property type="match status" value="1"/>
</dbReference>
<dbReference type="InterPro" id="IPR004534">
    <property type="entry name" value="SelA_trans"/>
</dbReference>
<dbReference type="Proteomes" id="UP001158045">
    <property type="component" value="Unassembled WGS sequence"/>
</dbReference>
<protein>
    <recommendedName>
        <fullName evidence="8">L-seryl-tRNA(Sec) selenium transferase</fullName>
        <ecNumber evidence="8">2.9.1.1</ecNumber>
    </recommendedName>
    <alternativeName>
        <fullName evidence="8">Selenocysteine synthase</fullName>
        <shortName evidence="8">Sec synthase</shortName>
    </alternativeName>
    <alternativeName>
        <fullName evidence="8">Selenocysteinyl-tRNA(Sec) synthase</fullName>
    </alternativeName>
</protein>
<gene>
    <name evidence="8 9" type="primary">selA</name>
    <name evidence="9" type="ORF">QE109_09490</name>
</gene>
<sequence>MNEILRQIPKIDLIIELLPEKYLEQLDIQHIKTVIDENLNDLRTQIVKGKINEVVVNEVILNIVDSLERLLTHNIKHVINASGIVLHTNLGRAVLSKQTLSYLEETMSHYNTLEYDLIKGGRGSRYAHVEGLLCRLTNAEAALVVNNNAAAVILVLNTLANDKEVILSRGELVEIGGSFRIPDVMKASGCKLVEVGTTNKTHLYDYENAISSETGMILKVHTSNYQILGFTHSVDRESLGELSRKIEIPFYEDLGSGAIINFDTIEGLQEPCISECIRAGVDLISFSGDKLLGASQAGIIVGKKKYIDLLKKNQLLRALRIDKLSLAVLEDTLIKYQNKQNAILDIPTLSMLHMSEDAVYEKVTRFVKANQYALQKINMRYAIEPMVSQVGGGALPLVELPSYGLTLKGDLNLNNLQIAMRKLNVPIICKIDNESIHFDFRTIFDDEFSMLIDGITTVTLGAQLE</sequence>
<dbReference type="NCBIfam" id="TIGR00474">
    <property type="entry name" value="selA"/>
    <property type="match status" value="1"/>
</dbReference>
<proteinExistence type="inferred from homology"/>
<dbReference type="EC" id="2.9.1.1" evidence="8"/>
<reference evidence="9 10" key="1">
    <citation type="submission" date="2023-04" db="EMBL/GenBank/DDBJ databases">
        <title>Fusibacter bizertensis strain WBS, isolated from littoral bottom sediments of the Arctic seas - biochemical and genomic analysis.</title>
        <authorList>
            <person name="Brioukhanov A.L."/>
        </authorList>
    </citation>
    <scope>NUCLEOTIDE SEQUENCE [LARGE SCALE GENOMIC DNA]</scope>
    <source>
        <strain evidence="9 10">WBS</strain>
    </source>
</reference>
<evidence type="ECO:0000256" key="3">
    <source>
        <dbReference type="ARBA" id="ARBA00022679"/>
    </source>
</evidence>
<dbReference type="SUPFAM" id="SSF53383">
    <property type="entry name" value="PLP-dependent transferases"/>
    <property type="match status" value="1"/>
</dbReference>
<comment type="function">
    <text evidence="8">Converts seryl-tRNA(Sec) to selenocysteinyl-tRNA(Sec) required for selenoprotein biosynthesis.</text>
</comment>
<comment type="similarity">
    <text evidence="7 8">Belongs to the SelA family.</text>
</comment>
<dbReference type="GO" id="GO:0004125">
    <property type="term" value="F:L-seryl-tRNA(Sec) selenium transferase activity"/>
    <property type="evidence" value="ECO:0007669"/>
    <property type="project" value="UniProtKB-EC"/>
</dbReference>
<dbReference type="InterPro" id="IPR015424">
    <property type="entry name" value="PyrdxlP-dep_Trfase"/>
</dbReference>
<comment type="cofactor">
    <cofactor evidence="1 8">
        <name>pyridoxal 5'-phosphate</name>
        <dbReference type="ChEBI" id="CHEBI:597326"/>
    </cofactor>
</comment>
<comment type="catalytic activity">
    <reaction evidence="8">
        <text>L-seryl-tRNA(Sec) + selenophosphate + H(+) = L-selenocysteinyl-tRNA(Sec) + phosphate</text>
        <dbReference type="Rhea" id="RHEA:22728"/>
        <dbReference type="Rhea" id="RHEA-COMP:9742"/>
        <dbReference type="Rhea" id="RHEA-COMP:9743"/>
        <dbReference type="ChEBI" id="CHEBI:15378"/>
        <dbReference type="ChEBI" id="CHEBI:16144"/>
        <dbReference type="ChEBI" id="CHEBI:43474"/>
        <dbReference type="ChEBI" id="CHEBI:78533"/>
        <dbReference type="ChEBI" id="CHEBI:78573"/>
        <dbReference type="EC" id="2.9.1.1"/>
    </reaction>
</comment>
<keyword evidence="5 8" id="KW-0648">Protein biosynthesis</keyword>
<evidence type="ECO:0000256" key="5">
    <source>
        <dbReference type="ARBA" id="ARBA00022917"/>
    </source>
</evidence>
<keyword evidence="3 8" id="KW-0808">Transferase</keyword>
<dbReference type="Pfam" id="PF03841">
    <property type="entry name" value="SelA"/>
    <property type="match status" value="1"/>
</dbReference>
<evidence type="ECO:0000256" key="6">
    <source>
        <dbReference type="ARBA" id="ARBA00023266"/>
    </source>
</evidence>
<evidence type="ECO:0000313" key="9">
    <source>
        <dbReference type="EMBL" id="MDH8678379.1"/>
    </source>
</evidence>
<dbReference type="InterPro" id="IPR018319">
    <property type="entry name" value="SelA-like"/>
</dbReference>
<comment type="pathway">
    <text evidence="8">Aminoacyl-tRNA biosynthesis; selenocysteinyl-tRNA(Sec) biosynthesis; selenocysteinyl-tRNA(Sec) from L-seryl-tRNA(Sec) (bacterial route): step 1/1.</text>
</comment>
<name>A0ABT6ND81_9FIRM</name>
<keyword evidence="10" id="KW-1185">Reference proteome</keyword>
<dbReference type="HAMAP" id="MF_00423">
    <property type="entry name" value="SelA"/>
    <property type="match status" value="1"/>
</dbReference>
<keyword evidence="4 8" id="KW-0663">Pyridoxal phosphate</keyword>
<evidence type="ECO:0000256" key="2">
    <source>
        <dbReference type="ARBA" id="ARBA00022490"/>
    </source>
</evidence>
<evidence type="ECO:0000256" key="1">
    <source>
        <dbReference type="ARBA" id="ARBA00001933"/>
    </source>
</evidence>
<organism evidence="9 10">
    <name type="scientific">Fusibacter bizertensis</name>
    <dbReference type="NCBI Taxonomy" id="1488331"/>
    <lineage>
        <taxon>Bacteria</taxon>
        <taxon>Bacillati</taxon>
        <taxon>Bacillota</taxon>
        <taxon>Clostridia</taxon>
        <taxon>Eubacteriales</taxon>
        <taxon>Eubacteriales Family XII. Incertae Sedis</taxon>
        <taxon>Fusibacter</taxon>
    </lineage>
</organism>
<evidence type="ECO:0000313" key="10">
    <source>
        <dbReference type="Proteomes" id="UP001158045"/>
    </source>
</evidence>
<feature type="modified residue" description="N6-(pyridoxal phosphate)lysine" evidence="8">
    <location>
        <position position="290"/>
    </location>
</feature>
<dbReference type="PANTHER" id="PTHR32328:SF0">
    <property type="entry name" value="L-SERYL-TRNA(SEC) SELENIUM TRANSFERASE"/>
    <property type="match status" value="1"/>
</dbReference>
<comment type="subcellular location">
    <subcellularLocation>
        <location evidence="8">Cytoplasm</location>
    </subcellularLocation>
</comment>
<dbReference type="RefSeq" id="WP_281094222.1">
    <property type="nucleotide sequence ID" value="NZ_JARYZI010000005.1"/>
</dbReference>
<keyword evidence="6 8" id="KW-0711">Selenium</keyword>
<keyword evidence="2 8" id="KW-0963">Cytoplasm</keyword>
<dbReference type="InterPro" id="IPR015421">
    <property type="entry name" value="PyrdxlP-dep_Trfase_major"/>
</dbReference>
<dbReference type="Gene3D" id="3.40.640.10">
    <property type="entry name" value="Type I PLP-dependent aspartate aminotransferase-like (Major domain)"/>
    <property type="match status" value="1"/>
</dbReference>
<evidence type="ECO:0000256" key="7">
    <source>
        <dbReference type="ARBA" id="ARBA00044507"/>
    </source>
</evidence>
<accession>A0ABT6ND81</accession>